<dbReference type="PROSITE" id="PS01167">
    <property type="entry name" value="RIBOSOMAL_L17"/>
    <property type="match status" value="1"/>
</dbReference>
<evidence type="ECO:0000256" key="3">
    <source>
        <dbReference type="ARBA" id="ARBA00023274"/>
    </source>
</evidence>
<comment type="similarity">
    <text evidence="1 4 5">Belongs to the bacterial ribosomal protein bL17 family.</text>
</comment>
<dbReference type="PANTHER" id="PTHR14413:SF16">
    <property type="entry name" value="LARGE RIBOSOMAL SUBUNIT PROTEIN BL17M"/>
    <property type="match status" value="1"/>
</dbReference>
<dbReference type="GO" id="GO:0006412">
    <property type="term" value="P:translation"/>
    <property type="evidence" value="ECO:0007669"/>
    <property type="project" value="UniProtKB-UniRule"/>
</dbReference>
<dbReference type="GO" id="GO:0003735">
    <property type="term" value="F:structural constituent of ribosome"/>
    <property type="evidence" value="ECO:0007669"/>
    <property type="project" value="InterPro"/>
</dbReference>
<dbReference type="AlphaFoldDB" id="A0A160T4U1"/>
<gene>
    <name evidence="4 6" type="primary">rplQ</name>
    <name evidence="6" type="ORF">CFX0092_A3463</name>
</gene>
<proteinExistence type="inferred from homology"/>
<keyword evidence="3 4" id="KW-0687">Ribonucleoprotein</keyword>
<organism evidence="6 7">
    <name type="scientific">Candidatus Promineifilum breve</name>
    <dbReference type="NCBI Taxonomy" id="1806508"/>
    <lineage>
        <taxon>Bacteria</taxon>
        <taxon>Bacillati</taxon>
        <taxon>Chloroflexota</taxon>
        <taxon>Ardenticatenia</taxon>
        <taxon>Candidatus Promineifilales</taxon>
        <taxon>Candidatus Promineifilaceae</taxon>
        <taxon>Candidatus Promineifilum</taxon>
    </lineage>
</organism>
<dbReference type="GO" id="GO:0022625">
    <property type="term" value="C:cytosolic large ribosomal subunit"/>
    <property type="evidence" value="ECO:0007669"/>
    <property type="project" value="TreeGrafter"/>
</dbReference>
<dbReference type="EMBL" id="LN890655">
    <property type="protein sequence ID" value="CUS05341.2"/>
    <property type="molecule type" value="Genomic_DNA"/>
</dbReference>
<dbReference type="Pfam" id="PF01196">
    <property type="entry name" value="Ribosomal_L17"/>
    <property type="match status" value="1"/>
</dbReference>
<name>A0A160T4U1_9CHLR</name>
<accession>A0A160T4U1</accession>
<keyword evidence="7" id="KW-1185">Reference proteome</keyword>
<dbReference type="InterPro" id="IPR047859">
    <property type="entry name" value="Ribosomal_bL17_CS"/>
</dbReference>
<dbReference type="Proteomes" id="UP000215027">
    <property type="component" value="Chromosome I"/>
</dbReference>
<keyword evidence="2 4" id="KW-0689">Ribosomal protein</keyword>
<dbReference type="PANTHER" id="PTHR14413">
    <property type="entry name" value="RIBOSOMAL PROTEIN L17"/>
    <property type="match status" value="1"/>
</dbReference>
<dbReference type="OrthoDB" id="9809073at2"/>
<dbReference type="Gene3D" id="3.90.1030.10">
    <property type="entry name" value="Ribosomal protein L17"/>
    <property type="match status" value="1"/>
</dbReference>
<dbReference type="InterPro" id="IPR000456">
    <property type="entry name" value="Ribosomal_bL17"/>
</dbReference>
<dbReference type="RefSeq" id="WP_095044569.1">
    <property type="nucleotide sequence ID" value="NZ_LN890655.1"/>
</dbReference>
<evidence type="ECO:0000256" key="5">
    <source>
        <dbReference type="RuleBase" id="RU000660"/>
    </source>
</evidence>
<dbReference type="HAMAP" id="MF_01368">
    <property type="entry name" value="Ribosomal_bL17"/>
    <property type="match status" value="1"/>
</dbReference>
<dbReference type="InterPro" id="IPR036373">
    <property type="entry name" value="Ribosomal_bL17_sf"/>
</dbReference>
<evidence type="ECO:0000313" key="7">
    <source>
        <dbReference type="Proteomes" id="UP000215027"/>
    </source>
</evidence>
<evidence type="ECO:0000313" key="6">
    <source>
        <dbReference type="EMBL" id="CUS05341.2"/>
    </source>
</evidence>
<dbReference type="SUPFAM" id="SSF64263">
    <property type="entry name" value="Prokaryotic ribosomal protein L17"/>
    <property type="match status" value="1"/>
</dbReference>
<evidence type="ECO:0000256" key="1">
    <source>
        <dbReference type="ARBA" id="ARBA00008777"/>
    </source>
</evidence>
<protein>
    <recommendedName>
        <fullName evidence="4">Large ribosomal subunit protein bL17</fullName>
    </recommendedName>
</protein>
<reference evidence="6" key="1">
    <citation type="submission" date="2016-01" db="EMBL/GenBank/DDBJ databases">
        <authorList>
            <person name="Mcilroy J.S."/>
            <person name="Karst M S."/>
            <person name="Albertsen M."/>
        </authorList>
    </citation>
    <scope>NUCLEOTIDE SEQUENCE</scope>
    <source>
        <strain evidence="6">Cfx-K</strain>
    </source>
</reference>
<sequence length="141" mass="15799">MRHKVHGRRLNRDTGHRNALRRNMIADLLIFEKITTTEAKARTIRPAAEKMITLAKRGLAEGGGEPTTALHARRLAAARLPGKRTKEGEDGTFEDVDVVRKLFEEIAPRYANRPGGYTRMVKIGRRPGDNADMAVLMLVED</sequence>
<evidence type="ECO:0000256" key="4">
    <source>
        <dbReference type="HAMAP-Rule" id="MF_01368"/>
    </source>
</evidence>
<dbReference type="KEGG" id="pbf:CFX0092_A3463"/>
<comment type="subunit">
    <text evidence="4">Part of the 50S ribosomal subunit. Contacts protein L32.</text>
</comment>
<evidence type="ECO:0000256" key="2">
    <source>
        <dbReference type="ARBA" id="ARBA00022980"/>
    </source>
</evidence>
<dbReference type="NCBIfam" id="TIGR00059">
    <property type="entry name" value="L17"/>
    <property type="match status" value="1"/>
</dbReference>